<accession>A0A101ENZ7</accession>
<proteinExistence type="predicted"/>
<dbReference type="Pfam" id="PF01978">
    <property type="entry name" value="TrmB"/>
    <property type="match status" value="1"/>
</dbReference>
<dbReference type="SUPFAM" id="SSF46785">
    <property type="entry name" value="Winged helix' DNA-binding domain"/>
    <property type="match status" value="1"/>
</dbReference>
<keyword evidence="1" id="KW-0175">Coiled coil</keyword>
<evidence type="ECO:0000313" key="3">
    <source>
        <dbReference type="EMBL" id="KUK18450.1"/>
    </source>
</evidence>
<dbReference type="Gene3D" id="1.10.10.10">
    <property type="entry name" value="Winged helix-like DNA-binding domain superfamily/Winged helix DNA-binding domain"/>
    <property type="match status" value="1"/>
</dbReference>
<dbReference type="InterPro" id="IPR051797">
    <property type="entry name" value="TrmB-like"/>
</dbReference>
<evidence type="ECO:0000313" key="4">
    <source>
        <dbReference type="Proteomes" id="UP000053911"/>
    </source>
</evidence>
<organism evidence="3 4">
    <name type="scientific">Thermococcus sibiricus</name>
    <dbReference type="NCBI Taxonomy" id="172049"/>
    <lineage>
        <taxon>Archaea</taxon>
        <taxon>Methanobacteriati</taxon>
        <taxon>Methanobacteriota</taxon>
        <taxon>Thermococci</taxon>
        <taxon>Thermococcales</taxon>
        <taxon>Thermococcaceae</taxon>
        <taxon>Thermococcus</taxon>
    </lineage>
</organism>
<dbReference type="EMBL" id="LGFD01000003">
    <property type="protein sequence ID" value="KUK18450.1"/>
    <property type="molecule type" value="Genomic_DNA"/>
</dbReference>
<evidence type="ECO:0000256" key="1">
    <source>
        <dbReference type="SAM" id="Coils"/>
    </source>
</evidence>
<dbReference type="PANTHER" id="PTHR34293">
    <property type="entry name" value="HTH-TYPE TRANSCRIPTIONAL REGULATOR TRMBL2"/>
    <property type="match status" value="1"/>
</dbReference>
<dbReference type="PANTHER" id="PTHR34293:SF1">
    <property type="entry name" value="HTH-TYPE TRANSCRIPTIONAL REGULATOR TRMBL2"/>
    <property type="match status" value="1"/>
</dbReference>
<evidence type="ECO:0000259" key="2">
    <source>
        <dbReference type="Pfam" id="PF01978"/>
    </source>
</evidence>
<sequence>MGDIYEKLEGLLKNLGFKKNELRIYQLLLEKNSAMRITEIKEELGISERSVREHVLNLYRRGVLKRELIQKGWLGYVYSAVSPAELLTKIRENMVKKINELEKELKRDNIQ</sequence>
<feature type="coiled-coil region" evidence="1">
    <location>
        <begin position="84"/>
        <end position="111"/>
    </location>
</feature>
<feature type="domain" description="Transcription regulator TrmB N-terminal" evidence="2">
    <location>
        <begin position="12"/>
        <end position="83"/>
    </location>
</feature>
<dbReference type="AlphaFoldDB" id="A0A101ENZ7"/>
<dbReference type="RefSeq" id="WP_283217222.1">
    <property type="nucleotide sequence ID" value="NZ_LGFD01000003.1"/>
</dbReference>
<comment type="caution">
    <text evidence="3">The sequence shown here is derived from an EMBL/GenBank/DDBJ whole genome shotgun (WGS) entry which is preliminary data.</text>
</comment>
<name>A0A101ENZ7_9EURY</name>
<gene>
    <name evidence="3" type="ORF">XD54_0180</name>
</gene>
<protein>
    <submittedName>
        <fullName evidence="3">Transcription regulator, ArsR family</fullName>
    </submittedName>
</protein>
<dbReference type="PATRIC" id="fig|172049.5.peg.641"/>
<dbReference type="InterPro" id="IPR036390">
    <property type="entry name" value="WH_DNA-bd_sf"/>
</dbReference>
<dbReference type="InterPro" id="IPR002831">
    <property type="entry name" value="Tscrpt_reg_TrmB_N"/>
</dbReference>
<dbReference type="Proteomes" id="UP000053911">
    <property type="component" value="Unassembled WGS sequence"/>
</dbReference>
<reference evidence="4" key="1">
    <citation type="journal article" date="2015" name="MBio">
        <title>Genome-Resolved Metagenomic Analysis Reveals Roles for Candidate Phyla and Other Microbial Community Members in Biogeochemical Transformations in Oil Reservoirs.</title>
        <authorList>
            <person name="Hu P."/>
            <person name="Tom L."/>
            <person name="Singh A."/>
            <person name="Thomas B.C."/>
            <person name="Baker B.J."/>
            <person name="Piceno Y.M."/>
            <person name="Andersen G.L."/>
            <person name="Banfield J.F."/>
        </authorList>
    </citation>
    <scope>NUCLEOTIDE SEQUENCE [LARGE SCALE GENOMIC DNA]</scope>
</reference>
<dbReference type="InterPro" id="IPR036388">
    <property type="entry name" value="WH-like_DNA-bd_sf"/>
</dbReference>